<comment type="caution">
    <text evidence="1">The sequence shown here is derived from an EMBL/GenBank/DDBJ whole genome shotgun (WGS) entry which is preliminary data.</text>
</comment>
<dbReference type="Proteomes" id="UP000716291">
    <property type="component" value="Unassembled WGS sequence"/>
</dbReference>
<proteinExistence type="predicted"/>
<evidence type="ECO:0008006" key="3">
    <source>
        <dbReference type="Google" id="ProtNLM"/>
    </source>
</evidence>
<accession>A0A9P6X5E3</accession>
<protein>
    <recommendedName>
        <fullName evidence="3">Reverse transcriptase domain-containing protein</fullName>
    </recommendedName>
</protein>
<dbReference type="OrthoDB" id="2284440at2759"/>
<gene>
    <name evidence="1" type="ORF">G6F64_008464</name>
</gene>
<reference evidence="1" key="1">
    <citation type="journal article" date="2020" name="Microb. Genom.">
        <title>Genetic diversity of clinical and environmental Mucorales isolates obtained from an investigation of mucormycosis cases among solid organ transplant recipients.</title>
        <authorList>
            <person name="Nguyen M.H."/>
            <person name="Kaul D."/>
            <person name="Muto C."/>
            <person name="Cheng S.J."/>
            <person name="Richter R.A."/>
            <person name="Bruno V.M."/>
            <person name="Liu G."/>
            <person name="Beyhan S."/>
            <person name="Sundermann A.J."/>
            <person name="Mounaud S."/>
            <person name="Pasculle A.W."/>
            <person name="Nierman W.C."/>
            <person name="Driscoll E."/>
            <person name="Cumbie R."/>
            <person name="Clancy C.J."/>
            <person name="Dupont C.L."/>
        </authorList>
    </citation>
    <scope>NUCLEOTIDE SEQUENCE</scope>
    <source>
        <strain evidence="1">GL11</strain>
    </source>
</reference>
<dbReference type="AlphaFoldDB" id="A0A9P6X5E3"/>
<name>A0A9P6X5E3_RHIOR</name>
<evidence type="ECO:0000313" key="2">
    <source>
        <dbReference type="Proteomes" id="UP000716291"/>
    </source>
</evidence>
<organism evidence="1 2">
    <name type="scientific">Rhizopus oryzae</name>
    <name type="common">Mucormycosis agent</name>
    <name type="synonym">Rhizopus arrhizus var. delemar</name>
    <dbReference type="NCBI Taxonomy" id="64495"/>
    <lineage>
        <taxon>Eukaryota</taxon>
        <taxon>Fungi</taxon>
        <taxon>Fungi incertae sedis</taxon>
        <taxon>Mucoromycota</taxon>
        <taxon>Mucoromycotina</taxon>
        <taxon>Mucoromycetes</taxon>
        <taxon>Mucorales</taxon>
        <taxon>Mucorineae</taxon>
        <taxon>Rhizopodaceae</taxon>
        <taxon>Rhizopus</taxon>
    </lineage>
</organism>
<sequence>MKMPCGYTKNPDTDSLALYALSPGDEFFMFLGCAAAKACDSPIELYKPLLRAIWSSPLISRFAFLRPQQPNFTSLPISSLPLKALAYADDALVFLTRHTELQTLLYLVSLYGKASNTRLNRGKNLAVSLSGEGCHDWRQTLFANGITQWYDKRASSATTYLGYPLTGSAQQLTSYLDSLILLSADTYGDYIIFETEELSACEIPRLSATSNESGIAIIDPSTQHSALQIRWLIPLIFSSDLATTPESFVTSLMKYTLCLVVCAIISFTSSMFEVKIVTYNNAPFLCVLDIAFPSPVFTFLL</sequence>
<dbReference type="EMBL" id="JAANQT010001392">
    <property type="protein sequence ID" value="KAG1305330.1"/>
    <property type="molecule type" value="Genomic_DNA"/>
</dbReference>
<evidence type="ECO:0000313" key="1">
    <source>
        <dbReference type="EMBL" id="KAG1305330.1"/>
    </source>
</evidence>
<keyword evidence="2" id="KW-1185">Reference proteome</keyword>